<evidence type="ECO:0000313" key="3">
    <source>
        <dbReference type="Proteomes" id="UP001147760"/>
    </source>
</evidence>
<gene>
    <name evidence="2" type="ORF">N7530_007611</name>
</gene>
<evidence type="ECO:0000313" key="2">
    <source>
        <dbReference type="EMBL" id="KAJ5470254.1"/>
    </source>
</evidence>
<dbReference type="Gene3D" id="3.30.710.10">
    <property type="entry name" value="Potassium Channel Kv1.1, Chain A"/>
    <property type="match status" value="1"/>
</dbReference>
<name>A0A9W9WMJ0_9EURO</name>
<dbReference type="OrthoDB" id="9997739at2759"/>
<dbReference type="InterPro" id="IPR011333">
    <property type="entry name" value="SKP1/BTB/POZ_sf"/>
</dbReference>
<dbReference type="AlphaFoldDB" id="A0A9W9WMJ0"/>
<accession>A0A9W9WMJ0</accession>
<comment type="caution">
    <text evidence="2">The sequence shown here is derived from an EMBL/GenBank/DDBJ whole genome shotgun (WGS) entry which is preliminary data.</text>
</comment>
<feature type="compositionally biased region" description="Acidic residues" evidence="1">
    <location>
        <begin position="76"/>
        <end position="95"/>
    </location>
</feature>
<proteinExistence type="predicted"/>
<reference evidence="2" key="1">
    <citation type="submission" date="2022-12" db="EMBL/GenBank/DDBJ databases">
        <authorList>
            <person name="Petersen C."/>
        </authorList>
    </citation>
    <scope>NUCLEOTIDE SEQUENCE</scope>
    <source>
        <strain evidence="2">IBT 17660</strain>
    </source>
</reference>
<dbReference type="Proteomes" id="UP001147760">
    <property type="component" value="Unassembled WGS sequence"/>
</dbReference>
<reference evidence="2" key="2">
    <citation type="journal article" date="2023" name="IMA Fungus">
        <title>Comparative genomic study of the Penicillium genus elucidates a diverse pangenome and 15 lateral gene transfer events.</title>
        <authorList>
            <person name="Petersen C."/>
            <person name="Sorensen T."/>
            <person name="Nielsen M.R."/>
            <person name="Sondergaard T.E."/>
            <person name="Sorensen J.L."/>
            <person name="Fitzpatrick D.A."/>
            <person name="Frisvad J.C."/>
            <person name="Nielsen K.L."/>
        </authorList>
    </citation>
    <scope>NUCLEOTIDE SEQUENCE</scope>
    <source>
        <strain evidence="2">IBT 17660</strain>
    </source>
</reference>
<keyword evidence="3" id="KW-1185">Reference proteome</keyword>
<evidence type="ECO:0000256" key="1">
    <source>
        <dbReference type="SAM" id="MobiDB-lite"/>
    </source>
</evidence>
<feature type="region of interest" description="Disordered" evidence="1">
    <location>
        <begin position="50"/>
        <end position="97"/>
    </location>
</feature>
<sequence length="272" mass="31603">MIEAKTRHVDWSDIDEDTFARLCEFAYFRNYTPPAFRLIDGKSPSIKVTEKAKEKRKRKKNRPSFNWNDTSMEPAPEPEPEPVLEPELEPEEAELEAPPFEDACDDWEIPYKERSVWTEQLRDVFERSLVVPSPQTTDLNYAFMPPQNTGSWEDFTPVFLEQARLYVVADKYCIDSLCQLVLSKLYQTLKNFKLYDTGLNGIIELVRFVYMDAPANYGEKIDDMRNLVTRYVVSVLGQIGESECFREILAEGGPFVSDFWHIIWDIEGKSIA</sequence>
<organism evidence="2 3">
    <name type="scientific">Penicillium desertorum</name>
    <dbReference type="NCBI Taxonomy" id="1303715"/>
    <lineage>
        <taxon>Eukaryota</taxon>
        <taxon>Fungi</taxon>
        <taxon>Dikarya</taxon>
        <taxon>Ascomycota</taxon>
        <taxon>Pezizomycotina</taxon>
        <taxon>Eurotiomycetes</taxon>
        <taxon>Eurotiomycetidae</taxon>
        <taxon>Eurotiales</taxon>
        <taxon>Aspergillaceae</taxon>
        <taxon>Penicillium</taxon>
    </lineage>
</organism>
<dbReference type="EMBL" id="JAPWDO010000005">
    <property type="protein sequence ID" value="KAJ5470254.1"/>
    <property type="molecule type" value="Genomic_DNA"/>
</dbReference>
<protein>
    <submittedName>
        <fullName evidence="2">Uncharacterized protein</fullName>
    </submittedName>
</protein>